<comment type="caution">
    <text evidence="2">The sequence shown here is derived from an EMBL/GenBank/DDBJ whole genome shotgun (WGS) entry which is preliminary data.</text>
</comment>
<reference evidence="2" key="1">
    <citation type="submission" date="2020-10" db="EMBL/GenBank/DDBJ databases">
        <authorList>
            <person name="Sedaghatjoo S."/>
        </authorList>
    </citation>
    <scope>NUCLEOTIDE SEQUENCE</scope>
    <source>
        <strain evidence="2">AZH3</strain>
    </source>
</reference>
<dbReference type="InterPro" id="IPR052146">
    <property type="entry name" value="HOT1"/>
</dbReference>
<evidence type="ECO:0000259" key="1">
    <source>
        <dbReference type="Pfam" id="PF12550"/>
    </source>
</evidence>
<accession>A0ABN7J4E6</accession>
<name>A0ABN7J4E6_9BASI</name>
<dbReference type="PANTHER" id="PTHR37784">
    <property type="entry name" value="PROTEIN MSN1"/>
    <property type="match status" value="1"/>
</dbReference>
<dbReference type="Proteomes" id="UP000836402">
    <property type="component" value="Unassembled WGS sequence"/>
</dbReference>
<organism evidence="2 3">
    <name type="scientific">Tilletia caries</name>
    <name type="common">wheat bunt fungus</name>
    <dbReference type="NCBI Taxonomy" id="13290"/>
    <lineage>
        <taxon>Eukaryota</taxon>
        <taxon>Fungi</taxon>
        <taxon>Dikarya</taxon>
        <taxon>Basidiomycota</taxon>
        <taxon>Ustilaginomycotina</taxon>
        <taxon>Exobasidiomycetes</taxon>
        <taxon>Tilletiales</taxon>
        <taxon>Tilletiaceae</taxon>
        <taxon>Tilletia</taxon>
    </lineage>
</organism>
<keyword evidence="3" id="KW-1185">Reference proteome</keyword>
<dbReference type="InterPro" id="IPR022210">
    <property type="entry name" value="TF_GCR1-like"/>
</dbReference>
<gene>
    <name evidence="2" type="ORF">JKIAZH3_G7556</name>
</gene>
<proteinExistence type="predicted"/>
<evidence type="ECO:0000313" key="3">
    <source>
        <dbReference type="Proteomes" id="UP000836402"/>
    </source>
</evidence>
<dbReference type="PANTHER" id="PTHR37784:SF4">
    <property type="entry name" value="TRANSCRIPTION FACTOR-LIKE PROTEIN EUC1"/>
    <property type="match status" value="1"/>
</dbReference>
<evidence type="ECO:0000313" key="2">
    <source>
        <dbReference type="EMBL" id="CAD6943784.1"/>
    </source>
</evidence>
<sequence length="196" mass="21970">MFFSDKFCRYEAELLSTLDAPETSGDDQLRAVLPLLGEQIQAHSAATQKHVDERLKDLREDVNHGLGTVVEMSAAASQSQSTPPVMSQDRDLSSCVELWREYKDGLRGGPSVEAMDAQWGAAWRADGKDRKHYERRMRIINKVKQLAVEKKVAERVAVVLLEHDRNQLSNKSLAKLSEHIKDGRPLAHPDLSLGDL</sequence>
<dbReference type="Pfam" id="PF12550">
    <property type="entry name" value="GCR1_C"/>
    <property type="match status" value="1"/>
</dbReference>
<dbReference type="EMBL" id="CAJHJG010004733">
    <property type="protein sequence ID" value="CAD6943784.1"/>
    <property type="molecule type" value="Genomic_DNA"/>
</dbReference>
<protein>
    <recommendedName>
        <fullName evidence="1">Transcription activator GCR1-like domain-containing protein</fullName>
    </recommendedName>
</protein>
<feature type="domain" description="Transcription activator GCR1-like" evidence="1">
    <location>
        <begin position="90"/>
        <end position="163"/>
    </location>
</feature>